<dbReference type="OrthoDB" id="10328545at2759"/>
<organism evidence="2 3">
    <name type="scientific">Spizellomyces punctatus (strain DAOM BR117)</name>
    <dbReference type="NCBI Taxonomy" id="645134"/>
    <lineage>
        <taxon>Eukaryota</taxon>
        <taxon>Fungi</taxon>
        <taxon>Fungi incertae sedis</taxon>
        <taxon>Chytridiomycota</taxon>
        <taxon>Chytridiomycota incertae sedis</taxon>
        <taxon>Chytridiomycetes</taxon>
        <taxon>Spizellomycetales</taxon>
        <taxon>Spizellomycetaceae</taxon>
        <taxon>Spizellomyces</taxon>
    </lineage>
</organism>
<dbReference type="InParanoid" id="A0A0L0H6N4"/>
<dbReference type="EMBL" id="KQ257466">
    <property type="protein sequence ID" value="KNC96897.1"/>
    <property type="molecule type" value="Genomic_DNA"/>
</dbReference>
<sequence>MSIKSVDVGILRNSAEFVQLRKECASWAIVAGAAGGVAGYGLGRLAVPRSSVLGIASTLVGAAVASTIVYNNLENKRLNALRVRKVAEHYHYMRPLLAPTVVEQGVEI</sequence>
<evidence type="ECO:0000313" key="2">
    <source>
        <dbReference type="EMBL" id="KNC96897.1"/>
    </source>
</evidence>
<reference evidence="2 3" key="1">
    <citation type="submission" date="2009-08" db="EMBL/GenBank/DDBJ databases">
        <title>The Genome Sequence of Spizellomyces punctatus strain DAOM BR117.</title>
        <authorList>
            <consortium name="The Broad Institute Genome Sequencing Platform"/>
            <person name="Russ C."/>
            <person name="Cuomo C."/>
            <person name="Shea T."/>
            <person name="Young S.K."/>
            <person name="Zeng Q."/>
            <person name="Koehrsen M."/>
            <person name="Haas B."/>
            <person name="Borodovsky M."/>
            <person name="Guigo R."/>
            <person name="Alvarado L."/>
            <person name="Berlin A."/>
            <person name="Bochicchio J."/>
            <person name="Borenstein D."/>
            <person name="Chapman S."/>
            <person name="Chen Z."/>
            <person name="Engels R."/>
            <person name="Freedman E."/>
            <person name="Gellesch M."/>
            <person name="Goldberg J."/>
            <person name="Griggs A."/>
            <person name="Gujja S."/>
            <person name="Heiman D."/>
            <person name="Hepburn T."/>
            <person name="Howarth C."/>
            <person name="Jen D."/>
            <person name="Larson L."/>
            <person name="Lewis B."/>
            <person name="Mehta T."/>
            <person name="Park D."/>
            <person name="Pearson M."/>
            <person name="Roberts A."/>
            <person name="Saif S."/>
            <person name="Shenoy N."/>
            <person name="Sisk P."/>
            <person name="Stolte C."/>
            <person name="Sykes S."/>
            <person name="Thomson T."/>
            <person name="Walk T."/>
            <person name="White J."/>
            <person name="Yandava C."/>
            <person name="Burger G."/>
            <person name="Gray M.W."/>
            <person name="Holland P.W.H."/>
            <person name="King N."/>
            <person name="Lang F.B.F."/>
            <person name="Roger A.J."/>
            <person name="Ruiz-Trillo I."/>
            <person name="Lander E."/>
            <person name="Nusbaum C."/>
        </authorList>
    </citation>
    <scope>NUCLEOTIDE SEQUENCE [LARGE SCALE GENOMIC DNA]</scope>
    <source>
        <strain evidence="2 3">DAOM BR117</strain>
    </source>
</reference>
<feature type="transmembrane region" description="Helical" evidence="1">
    <location>
        <begin position="52"/>
        <end position="73"/>
    </location>
</feature>
<keyword evidence="1" id="KW-1133">Transmembrane helix</keyword>
<keyword evidence="1" id="KW-0812">Transmembrane</keyword>
<accession>A0A0L0H6N4</accession>
<proteinExistence type="predicted"/>
<dbReference type="AlphaFoldDB" id="A0A0L0H6N4"/>
<dbReference type="GeneID" id="27690922"/>
<evidence type="ECO:0000256" key="1">
    <source>
        <dbReference type="SAM" id="Phobius"/>
    </source>
</evidence>
<protein>
    <submittedName>
        <fullName evidence="2">Uncharacterized protein</fullName>
    </submittedName>
</protein>
<keyword evidence="3" id="KW-1185">Reference proteome</keyword>
<name>A0A0L0H6N4_SPIPD</name>
<dbReference type="RefSeq" id="XP_016604937.1">
    <property type="nucleotide sequence ID" value="XM_016755883.1"/>
</dbReference>
<evidence type="ECO:0000313" key="3">
    <source>
        <dbReference type="Proteomes" id="UP000053201"/>
    </source>
</evidence>
<feature type="transmembrane region" description="Helical" evidence="1">
    <location>
        <begin position="24"/>
        <end position="46"/>
    </location>
</feature>
<keyword evidence="1" id="KW-0472">Membrane</keyword>
<gene>
    <name evidence="2" type="ORF">SPPG_07725</name>
</gene>
<dbReference type="VEuPathDB" id="FungiDB:SPPG_07725"/>
<dbReference type="Proteomes" id="UP000053201">
    <property type="component" value="Unassembled WGS sequence"/>
</dbReference>